<evidence type="ECO:0000256" key="9">
    <source>
        <dbReference type="ARBA" id="ARBA00023146"/>
    </source>
</evidence>
<dbReference type="PANTHER" id="PTHR10947:SF0">
    <property type="entry name" value="PHENYLALANINE--TRNA LIGASE BETA SUBUNIT"/>
    <property type="match status" value="1"/>
</dbReference>
<feature type="compositionally biased region" description="Low complexity" evidence="10">
    <location>
        <begin position="131"/>
        <end position="154"/>
    </location>
</feature>
<dbReference type="Proteomes" id="UP001589894">
    <property type="component" value="Unassembled WGS sequence"/>
</dbReference>
<dbReference type="Pfam" id="PF17759">
    <property type="entry name" value="tRNA_synthFbeta"/>
    <property type="match status" value="1"/>
</dbReference>
<evidence type="ECO:0000259" key="11">
    <source>
        <dbReference type="PROSITE" id="PS51447"/>
    </source>
</evidence>
<keyword evidence="4" id="KW-0479">Metal-binding</keyword>
<dbReference type="EMBL" id="JBHLUE010000016">
    <property type="protein sequence ID" value="MFC0566488.1"/>
    <property type="molecule type" value="Genomic_DNA"/>
</dbReference>
<dbReference type="Pfam" id="PF03484">
    <property type="entry name" value="B5"/>
    <property type="match status" value="1"/>
</dbReference>
<dbReference type="InterPro" id="IPR005146">
    <property type="entry name" value="B3/B4_tRNA-bd"/>
</dbReference>
<reference evidence="13 14" key="1">
    <citation type="submission" date="2024-09" db="EMBL/GenBank/DDBJ databases">
        <authorList>
            <person name="Sun Q."/>
            <person name="Mori K."/>
        </authorList>
    </citation>
    <scope>NUCLEOTIDE SEQUENCE [LARGE SCALE GENOMIC DNA]</scope>
    <source>
        <strain evidence="13 14">TBRC 2205</strain>
    </source>
</reference>
<evidence type="ECO:0000256" key="2">
    <source>
        <dbReference type="ARBA" id="ARBA00012814"/>
    </source>
</evidence>
<dbReference type="GO" id="GO:0016874">
    <property type="term" value="F:ligase activity"/>
    <property type="evidence" value="ECO:0007669"/>
    <property type="project" value="UniProtKB-KW"/>
</dbReference>
<gene>
    <name evidence="13" type="ORF">ACFFHU_20405</name>
</gene>
<dbReference type="PROSITE" id="PS51483">
    <property type="entry name" value="B5"/>
    <property type="match status" value="1"/>
</dbReference>
<dbReference type="InterPro" id="IPR041616">
    <property type="entry name" value="PheRS_beta_core"/>
</dbReference>
<dbReference type="Gene3D" id="3.30.930.10">
    <property type="entry name" value="Bira Bifunctional Protein, Domain 2"/>
    <property type="match status" value="1"/>
</dbReference>
<name>A0ABV6P0D9_9ACTN</name>
<dbReference type="InterPro" id="IPR005147">
    <property type="entry name" value="tRNA_synthase_B5-dom"/>
</dbReference>
<evidence type="ECO:0000256" key="7">
    <source>
        <dbReference type="ARBA" id="ARBA00022842"/>
    </source>
</evidence>
<evidence type="ECO:0000256" key="8">
    <source>
        <dbReference type="ARBA" id="ARBA00022917"/>
    </source>
</evidence>
<dbReference type="Gene3D" id="3.30.70.380">
    <property type="entry name" value="Ferrodoxin-fold anticodon-binding domain"/>
    <property type="match status" value="1"/>
</dbReference>
<comment type="cofactor">
    <cofactor evidence="1">
        <name>Mg(2+)</name>
        <dbReference type="ChEBI" id="CHEBI:18420"/>
    </cofactor>
</comment>
<evidence type="ECO:0000256" key="6">
    <source>
        <dbReference type="ARBA" id="ARBA00022840"/>
    </source>
</evidence>
<dbReference type="SUPFAM" id="SSF56037">
    <property type="entry name" value="PheT/TilS domain"/>
    <property type="match status" value="1"/>
</dbReference>
<dbReference type="PROSITE" id="PS51447">
    <property type="entry name" value="FDX_ACB"/>
    <property type="match status" value="1"/>
</dbReference>
<dbReference type="RefSeq" id="WP_377341150.1">
    <property type="nucleotide sequence ID" value="NZ_JBHLUE010000016.1"/>
</dbReference>
<dbReference type="SUPFAM" id="SSF46955">
    <property type="entry name" value="Putative DNA-binding domain"/>
    <property type="match status" value="2"/>
</dbReference>
<evidence type="ECO:0000313" key="14">
    <source>
        <dbReference type="Proteomes" id="UP001589894"/>
    </source>
</evidence>
<dbReference type="SUPFAM" id="SSF54991">
    <property type="entry name" value="Anticodon-binding domain of PheRS"/>
    <property type="match status" value="1"/>
</dbReference>
<organism evidence="13 14">
    <name type="scientific">Plantactinospora siamensis</name>
    <dbReference type="NCBI Taxonomy" id="555372"/>
    <lineage>
        <taxon>Bacteria</taxon>
        <taxon>Bacillati</taxon>
        <taxon>Actinomycetota</taxon>
        <taxon>Actinomycetes</taxon>
        <taxon>Micromonosporales</taxon>
        <taxon>Micromonosporaceae</taxon>
        <taxon>Plantactinospora</taxon>
    </lineage>
</organism>
<evidence type="ECO:0000256" key="10">
    <source>
        <dbReference type="SAM" id="MobiDB-lite"/>
    </source>
</evidence>
<evidence type="ECO:0000256" key="5">
    <source>
        <dbReference type="ARBA" id="ARBA00022741"/>
    </source>
</evidence>
<keyword evidence="8" id="KW-0648">Protein biosynthesis</keyword>
<dbReference type="InterPro" id="IPR036690">
    <property type="entry name" value="Fdx_antiC-bd_sf"/>
</dbReference>
<comment type="caution">
    <text evidence="13">The sequence shown here is derived from an EMBL/GenBank/DDBJ whole genome shotgun (WGS) entry which is preliminary data.</text>
</comment>
<keyword evidence="3 13" id="KW-0436">Ligase</keyword>
<dbReference type="InterPro" id="IPR045060">
    <property type="entry name" value="Phe-tRNA-ligase_IIc_bsu"/>
</dbReference>
<feature type="domain" description="FDX-ACB" evidence="11">
    <location>
        <begin position="665"/>
        <end position="757"/>
    </location>
</feature>
<dbReference type="InterPro" id="IPR045864">
    <property type="entry name" value="aa-tRNA-synth_II/BPL/LPL"/>
</dbReference>
<evidence type="ECO:0000256" key="1">
    <source>
        <dbReference type="ARBA" id="ARBA00001946"/>
    </source>
</evidence>
<dbReference type="InterPro" id="IPR005121">
    <property type="entry name" value="Fdx_antiC-bd"/>
</dbReference>
<evidence type="ECO:0000256" key="3">
    <source>
        <dbReference type="ARBA" id="ARBA00022598"/>
    </source>
</evidence>
<feature type="region of interest" description="Disordered" evidence="10">
    <location>
        <begin position="122"/>
        <end position="154"/>
    </location>
</feature>
<evidence type="ECO:0000313" key="13">
    <source>
        <dbReference type="EMBL" id="MFC0566488.1"/>
    </source>
</evidence>
<dbReference type="InterPro" id="IPR020825">
    <property type="entry name" value="Phe-tRNA_synthase-like_B3/B4"/>
</dbReference>
<keyword evidence="9" id="KW-0030">Aminoacyl-tRNA synthetase</keyword>
<keyword evidence="5" id="KW-0547">Nucleotide-binding</keyword>
<accession>A0ABV6P0D9</accession>
<evidence type="ECO:0000259" key="12">
    <source>
        <dbReference type="PROSITE" id="PS51483"/>
    </source>
</evidence>
<sequence>MLISLDWIRDHVELPAGIDPAELAHRLTLATVEVEDVLRIDGDVLLDIDNKSLTNRPDLWGHAGIARELAAVYGVPLRPAPAADRPPPVDGLAGAVDPAVCLRYAAVALSIAPPPAVVPHPGAAPGPASAPPHGAAPGPAAAPPDGAAPGRATAPAAPDWLRERLARVGAPAGGHPLVDLADYVMYATGQPVRPYDADALGPPLSVGAGGSGEPLTLIGGVRVTPAEPVPLVRDGRGVAGLAGVLGAARTAVTPGTRRAVVEVANFRPGPVRRSAGRLGLRTEASIRYEKGLDTARVDAALDLFLRLLPEVLPGATATGMADRAHAATAGAELRIDLDWLDRRIGARLGAAEILAHLRALGCTAGIAGRTLRVTPPPWRSTGDIAGPEDIVEEVARLHGYDRLVSAPPTVTLRPARSLRPRPLERRVREELAGPAGLREVITYPWTADRLLRAVGRDKDRTVRTDAAPAPDRDSLRPALAPNLLAAVADNLRHRPVFGLFEVGVVFSPGGPDAAPVESTRLGVALAGPDGVALFRTATGLLELLRRRCHLRELDATGPAPAARDAALDGARDGALDGARDADPDGARDADPDDACDAGPGGPAWADRAARLAIRAGGRRVGTLGLVTPRARRLAGIEDTQVALLELDLGGLSAHPSRENRYRPLPELPGAEFDLSVVLADAVGWARVADVAAGAHPLVEAVRYLDEFRGSWVPPGHRSVSLRVGLRAAGSTLTADDIGAARAAVLAALTDRLAARLRD</sequence>
<dbReference type="Pfam" id="PF03147">
    <property type="entry name" value="FDX-ACB"/>
    <property type="match status" value="1"/>
</dbReference>
<dbReference type="Gene3D" id="3.50.40.10">
    <property type="entry name" value="Phenylalanyl-trna Synthetase, Chain B, domain 3"/>
    <property type="match status" value="1"/>
</dbReference>
<dbReference type="Gene3D" id="3.30.56.10">
    <property type="match status" value="2"/>
</dbReference>
<keyword evidence="6" id="KW-0067">ATP-binding</keyword>
<dbReference type="EC" id="6.1.1.20" evidence="2"/>
<feature type="region of interest" description="Disordered" evidence="10">
    <location>
        <begin position="572"/>
        <end position="601"/>
    </location>
</feature>
<keyword evidence="7" id="KW-0460">Magnesium</keyword>
<evidence type="ECO:0000256" key="4">
    <source>
        <dbReference type="ARBA" id="ARBA00022723"/>
    </source>
</evidence>
<dbReference type="Pfam" id="PF03483">
    <property type="entry name" value="B3_4"/>
    <property type="match status" value="1"/>
</dbReference>
<dbReference type="SUPFAM" id="SSF55681">
    <property type="entry name" value="Class II aaRS and biotin synthetases"/>
    <property type="match status" value="1"/>
</dbReference>
<proteinExistence type="predicted"/>
<dbReference type="SMART" id="SM00874">
    <property type="entry name" value="B5"/>
    <property type="match status" value="1"/>
</dbReference>
<dbReference type="PANTHER" id="PTHR10947">
    <property type="entry name" value="PHENYLALANYL-TRNA SYNTHETASE BETA CHAIN AND LEUCINE-RICH REPEAT-CONTAINING PROTEIN 47"/>
    <property type="match status" value="1"/>
</dbReference>
<feature type="compositionally biased region" description="Basic and acidic residues" evidence="10">
    <location>
        <begin position="572"/>
        <end position="589"/>
    </location>
</feature>
<dbReference type="SMART" id="SM00873">
    <property type="entry name" value="B3_4"/>
    <property type="match status" value="1"/>
</dbReference>
<feature type="domain" description="B5" evidence="12">
    <location>
        <begin position="328"/>
        <end position="405"/>
    </location>
</feature>
<dbReference type="SMART" id="SM00896">
    <property type="entry name" value="FDX-ACB"/>
    <property type="match status" value="1"/>
</dbReference>
<dbReference type="InterPro" id="IPR009061">
    <property type="entry name" value="DNA-bd_dom_put_sf"/>
</dbReference>
<protein>
    <recommendedName>
        <fullName evidence="2">phenylalanine--tRNA ligase</fullName>
        <ecNumber evidence="2">6.1.1.20</ecNumber>
    </recommendedName>
</protein>
<keyword evidence="14" id="KW-1185">Reference proteome</keyword>